<comment type="similarity">
    <text evidence="2">Belongs to the MLO family.</text>
</comment>
<keyword evidence="4" id="KW-0611">Plant defense</keyword>
<reference evidence="9 10" key="1">
    <citation type="journal article" date="2023" name="bioRxiv">
        <title>Genome report: Whole genome sequence and annotation of Penstemon davidsonii.</title>
        <authorList>
            <person name="Ostevik K.L."/>
            <person name="Alabady M."/>
            <person name="Zhang M."/>
            <person name="Rausher M.D."/>
        </authorList>
    </citation>
    <scope>NUCLEOTIDE SEQUENCE [LARGE SCALE GENOMIC DNA]</scope>
    <source>
        <strain evidence="9">DNT005</strain>
        <tissue evidence="9">Whole leaf</tissue>
    </source>
</reference>
<keyword evidence="3 8" id="KW-0812">Transmembrane</keyword>
<evidence type="ECO:0000256" key="2">
    <source>
        <dbReference type="ARBA" id="ARBA00006574"/>
    </source>
</evidence>
<keyword evidence="10" id="KW-1185">Reference proteome</keyword>
<protein>
    <submittedName>
        <fullName evidence="9">Uncharacterized protein</fullName>
    </submittedName>
</protein>
<evidence type="ECO:0000256" key="8">
    <source>
        <dbReference type="SAM" id="Phobius"/>
    </source>
</evidence>
<dbReference type="Pfam" id="PF03094">
    <property type="entry name" value="Mlo"/>
    <property type="match status" value="1"/>
</dbReference>
<evidence type="ECO:0000256" key="1">
    <source>
        <dbReference type="ARBA" id="ARBA00004141"/>
    </source>
</evidence>
<accession>A0ABR0DUR9</accession>
<sequence length="125" mass="14175">MSGGGEGEGTTLEFTPTWVVDTVYTVVVAFSLAVARLLYYTGNNKVPLLSLEALHHLLIFIFVSTIVHVTFSVLTIVFGGAKIRQWKRWEDSIPKDNYDTQHVLKNKVTNVHQHEFIRIRFSSLV</sequence>
<dbReference type="PANTHER" id="PTHR31942">
    <property type="entry name" value="MLO-LIKE PROTEIN 1"/>
    <property type="match status" value="1"/>
</dbReference>
<feature type="transmembrane region" description="Helical" evidence="8">
    <location>
        <begin position="53"/>
        <end position="78"/>
    </location>
</feature>
<comment type="caution">
    <text evidence="9">The sequence shown here is derived from an EMBL/GenBank/DDBJ whole genome shotgun (WGS) entry which is preliminary data.</text>
</comment>
<dbReference type="EMBL" id="JAYDYQ010001087">
    <property type="protein sequence ID" value="KAK4492623.1"/>
    <property type="molecule type" value="Genomic_DNA"/>
</dbReference>
<keyword evidence="6 8" id="KW-0472">Membrane</keyword>
<proteinExistence type="inferred from homology"/>
<feature type="transmembrane region" description="Helical" evidence="8">
    <location>
        <begin position="22"/>
        <end position="41"/>
    </location>
</feature>
<keyword evidence="7" id="KW-0568">Pathogenesis-related protein</keyword>
<evidence type="ECO:0000256" key="4">
    <source>
        <dbReference type="ARBA" id="ARBA00022821"/>
    </source>
</evidence>
<gene>
    <name evidence="9" type="ORF">RD792_003441</name>
</gene>
<keyword evidence="5 8" id="KW-1133">Transmembrane helix</keyword>
<name>A0ABR0DUR9_9LAMI</name>
<organism evidence="9 10">
    <name type="scientific">Penstemon davidsonii</name>
    <dbReference type="NCBI Taxonomy" id="160366"/>
    <lineage>
        <taxon>Eukaryota</taxon>
        <taxon>Viridiplantae</taxon>
        <taxon>Streptophyta</taxon>
        <taxon>Embryophyta</taxon>
        <taxon>Tracheophyta</taxon>
        <taxon>Spermatophyta</taxon>
        <taxon>Magnoliopsida</taxon>
        <taxon>eudicotyledons</taxon>
        <taxon>Gunneridae</taxon>
        <taxon>Pentapetalae</taxon>
        <taxon>asterids</taxon>
        <taxon>lamiids</taxon>
        <taxon>Lamiales</taxon>
        <taxon>Plantaginaceae</taxon>
        <taxon>Cheloneae</taxon>
        <taxon>Penstemon</taxon>
    </lineage>
</organism>
<evidence type="ECO:0000313" key="9">
    <source>
        <dbReference type="EMBL" id="KAK4492623.1"/>
    </source>
</evidence>
<evidence type="ECO:0000256" key="6">
    <source>
        <dbReference type="ARBA" id="ARBA00023136"/>
    </source>
</evidence>
<evidence type="ECO:0000313" key="10">
    <source>
        <dbReference type="Proteomes" id="UP001291926"/>
    </source>
</evidence>
<evidence type="ECO:0000256" key="7">
    <source>
        <dbReference type="ARBA" id="ARBA00023265"/>
    </source>
</evidence>
<dbReference type="Proteomes" id="UP001291926">
    <property type="component" value="Unassembled WGS sequence"/>
</dbReference>
<dbReference type="InterPro" id="IPR004326">
    <property type="entry name" value="Mlo"/>
</dbReference>
<dbReference type="PANTHER" id="PTHR31942:SF52">
    <property type="entry name" value="MLO-LIKE PROTEIN 1"/>
    <property type="match status" value="1"/>
</dbReference>
<evidence type="ECO:0000256" key="5">
    <source>
        <dbReference type="ARBA" id="ARBA00022989"/>
    </source>
</evidence>
<evidence type="ECO:0000256" key="3">
    <source>
        <dbReference type="ARBA" id="ARBA00022692"/>
    </source>
</evidence>
<comment type="subcellular location">
    <subcellularLocation>
        <location evidence="1">Membrane</location>
        <topology evidence="1">Multi-pass membrane protein</topology>
    </subcellularLocation>
</comment>